<evidence type="ECO:0008006" key="3">
    <source>
        <dbReference type="Google" id="ProtNLM"/>
    </source>
</evidence>
<name>A0AAU9IB08_9CILI</name>
<dbReference type="AlphaFoldDB" id="A0AAU9IB08"/>
<dbReference type="Proteomes" id="UP001162131">
    <property type="component" value="Unassembled WGS sequence"/>
</dbReference>
<protein>
    <recommendedName>
        <fullName evidence="3">Adenylate kinase</fullName>
    </recommendedName>
</protein>
<evidence type="ECO:0000313" key="1">
    <source>
        <dbReference type="EMBL" id="CAG9312214.1"/>
    </source>
</evidence>
<dbReference type="SUPFAM" id="SSF52540">
    <property type="entry name" value="P-loop containing nucleoside triphosphate hydrolases"/>
    <property type="match status" value="1"/>
</dbReference>
<proteinExistence type="predicted"/>
<reference evidence="1" key="1">
    <citation type="submission" date="2021-09" db="EMBL/GenBank/DDBJ databases">
        <authorList>
            <consortium name="AG Swart"/>
            <person name="Singh M."/>
            <person name="Singh A."/>
            <person name="Seah K."/>
            <person name="Emmerich C."/>
        </authorList>
    </citation>
    <scope>NUCLEOTIDE SEQUENCE</scope>
    <source>
        <strain evidence="1">ATCC30299</strain>
    </source>
</reference>
<sequence>MELDESAVLSPEQEANDIAKEEDAAVTLTEEENLLIDNYLNGKDIWNTNEEAPNPYYLGDVIEAIIHIAFPAYTRPPLPPGPHYFPLKLCFLGPLFSGRHTQIKFLEAKYGIKSFDIEKIIEDRNGVLERKAELDAGKKLKKPEEESDFFVQESINCPGNSPDELARLFRAKIRGLFGDEPKIEEEVKKPGKKEEVKCQGWVALGYPRNKEEAKSFEKIFSGYVHPTELPESIGSIKKREAEIIAKSSLTEIRPYLLEKSGFDLIFWLEAPLSNLVHRAIDRRVDNSGNVYNLTYNPPPDNLLPKLKLIEHPNEAEITEKYHEFIKETNGLKDWFRLFGIEDWKSLNVISGHRIEEVKEMIEAKIQEWLKIREEISKNQLLDQTEVKKKISFRDTEIDLNYSQASSLYEQWENALKNYILSLKENLVKTSTTQNVIDSIIEHSFVEFKKFLTRPDHKQSMIEPFVNKIINLMERRSIITSKDRKFIFEEIDDFSDKLWDIIEERKAEAINYRLKIMKGISEKELSQGTMEITKALIQTELEKLVNLTNLIIDFQYQANLSERNKVGVPELNFEFSEDSDIYNDLDQMCEEYKLSISQLGLESLELQELSAIFALRVSEIKNWAKEELLKMKKKVQHAYDILDDWITDSVTGENNLVNLMVKHWKSCLEDRRKIEITEIEKNDSIIKYLRPL</sequence>
<dbReference type="InterPro" id="IPR027417">
    <property type="entry name" value="P-loop_NTPase"/>
</dbReference>
<comment type="caution">
    <text evidence="1">The sequence shown here is derived from an EMBL/GenBank/DDBJ whole genome shotgun (WGS) entry which is preliminary data.</text>
</comment>
<accession>A0AAU9IB08</accession>
<organism evidence="1 2">
    <name type="scientific">Blepharisma stoltei</name>
    <dbReference type="NCBI Taxonomy" id="1481888"/>
    <lineage>
        <taxon>Eukaryota</taxon>
        <taxon>Sar</taxon>
        <taxon>Alveolata</taxon>
        <taxon>Ciliophora</taxon>
        <taxon>Postciliodesmatophora</taxon>
        <taxon>Heterotrichea</taxon>
        <taxon>Heterotrichida</taxon>
        <taxon>Blepharismidae</taxon>
        <taxon>Blepharisma</taxon>
    </lineage>
</organism>
<dbReference type="PANTHER" id="PTHR14919:SF0">
    <property type="entry name" value="SPERM FLAGELLAR PROTEIN 2"/>
    <property type="match status" value="1"/>
</dbReference>
<keyword evidence="2" id="KW-1185">Reference proteome</keyword>
<dbReference type="Gene3D" id="3.40.50.300">
    <property type="entry name" value="P-loop containing nucleotide triphosphate hydrolases"/>
    <property type="match status" value="1"/>
</dbReference>
<evidence type="ECO:0000313" key="2">
    <source>
        <dbReference type="Proteomes" id="UP001162131"/>
    </source>
</evidence>
<gene>
    <name evidence="1" type="ORF">BSTOLATCC_MIC5458</name>
</gene>
<dbReference type="InterPro" id="IPR052634">
    <property type="entry name" value="Sperm_flagellar-bone_growth"/>
</dbReference>
<dbReference type="PANTHER" id="PTHR14919">
    <property type="entry name" value="KPL2-RELATED"/>
    <property type="match status" value="1"/>
</dbReference>
<dbReference type="EMBL" id="CAJZBQ010000005">
    <property type="protein sequence ID" value="CAG9312214.1"/>
    <property type="molecule type" value="Genomic_DNA"/>
</dbReference>